<dbReference type="PANTHER" id="PTHR11073">
    <property type="entry name" value="CALRETICULIN AND CALNEXIN"/>
    <property type="match status" value="1"/>
</dbReference>
<gene>
    <name evidence="6" type="ORF">J8A68_001356</name>
</gene>
<keyword evidence="7" id="KW-1185">Reference proteome</keyword>
<keyword evidence="3" id="KW-0812">Transmembrane</keyword>
<evidence type="ECO:0000259" key="5">
    <source>
        <dbReference type="Pfam" id="PF03372"/>
    </source>
</evidence>
<dbReference type="PROSITE" id="PS00804">
    <property type="entry name" value="CALRETICULIN_2"/>
    <property type="match status" value="1"/>
</dbReference>
<dbReference type="AlphaFoldDB" id="A0A8J5QU61"/>
<proteinExistence type="inferred from homology"/>
<dbReference type="OrthoDB" id="1938156at2759"/>
<dbReference type="GO" id="GO:0051082">
    <property type="term" value="F:unfolded protein binding"/>
    <property type="evidence" value="ECO:0007669"/>
    <property type="project" value="InterPro"/>
</dbReference>
<keyword evidence="3" id="KW-0143">Chaperone</keyword>
<feature type="compositionally biased region" description="Basic and acidic residues" evidence="4">
    <location>
        <begin position="241"/>
        <end position="254"/>
    </location>
</feature>
<comment type="caution">
    <text evidence="6">The sequence shown here is derived from an EMBL/GenBank/DDBJ whole genome shotgun (WGS) entry which is preliminary data.</text>
</comment>
<dbReference type="GO" id="GO:0005509">
    <property type="term" value="F:calcium ion binding"/>
    <property type="evidence" value="ECO:0007669"/>
    <property type="project" value="InterPro"/>
</dbReference>
<evidence type="ECO:0000256" key="3">
    <source>
        <dbReference type="RuleBase" id="RU362126"/>
    </source>
</evidence>
<keyword evidence="3" id="KW-0256">Endoplasmic reticulum</keyword>
<keyword evidence="2" id="KW-1015">Disulfide bond</keyword>
<dbReference type="RefSeq" id="XP_049265279.1">
    <property type="nucleotide sequence ID" value="XM_049405001.1"/>
</dbReference>
<dbReference type="GeneID" id="73468157"/>
<keyword evidence="3" id="KW-0732">Signal</keyword>
<dbReference type="GO" id="GO:0006457">
    <property type="term" value="P:protein folding"/>
    <property type="evidence" value="ECO:0007669"/>
    <property type="project" value="InterPro"/>
</dbReference>
<dbReference type="GO" id="GO:0036503">
    <property type="term" value="P:ERAD pathway"/>
    <property type="evidence" value="ECO:0007669"/>
    <property type="project" value="TreeGrafter"/>
</dbReference>
<reference evidence="6 7" key="1">
    <citation type="journal article" date="2021" name="DNA Res.">
        <title>Genome analysis of Candida subhashii reveals its hybrid nature and dual mitochondrial genome conformations.</title>
        <authorList>
            <person name="Mixao V."/>
            <person name="Hegedusova E."/>
            <person name="Saus E."/>
            <person name="Pryszcz L.P."/>
            <person name="Cillingova A."/>
            <person name="Nosek J."/>
            <person name="Gabaldon T."/>
        </authorList>
    </citation>
    <scope>NUCLEOTIDE SEQUENCE [LARGE SCALE GENOMIC DNA]</scope>
    <source>
        <strain evidence="6 7">CBS 10753</strain>
    </source>
</reference>
<feature type="domain" description="Endonuclease/exonuclease/phosphatase" evidence="5">
    <location>
        <begin position="693"/>
        <end position="886"/>
    </location>
</feature>
<evidence type="ECO:0000256" key="2">
    <source>
        <dbReference type="PIRSR" id="PIRSR601580-3"/>
    </source>
</evidence>
<dbReference type="CDD" id="cd09083">
    <property type="entry name" value="EEP-1"/>
    <property type="match status" value="1"/>
</dbReference>
<comment type="subcellular location">
    <subcellularLocation>
        <location evidence="1">Endoplasmic reticulum membrane</location>
        <topology evidence="1">Single-pass type I membrane protein</topology>
    </subcellularLocation>
</comment>
<dbReference type="InterPro" id="IPR001580">
    <property type="entry name" value="Calret/calnex"/>
</dbReference>
<dbReference type="Pfam" id="PF00262">
    <property type="entry name" value="Calreticulin"/>
    <property type="match status" value="1"/>
</dbReference>
<evidence type="ECO:0000313" key="6">
    <source>
        <dbReference type="EMBL" id="KAG7665047.1"/>
    </source>
</evidence>
<protein>
    <recommendedName>
        <fullName evidence="5">Endonuclease/exonuclease/phosphatase domain-containing protein</fullName>
    </recommendedName>
</protein>
<name>A0A8J5QU61_9ASCO</name>
<evidence type="ECO:0000256" key="4">
    <source>
        <dbReference type="SAM" id="MobiDB-lite"/>
    </source>
</evidence>
<feature type="transmembrane region" description="Helical" evidence="3">
    <location>
        <begin position="613"/>
        <end position="631"/>
    </location>
</feature>
<dbReference type="GO" id="GO:0005789">
    <property type="term" value="C:endoplasmic reticulum membrane"/>
    <property type="evidence" value="ECO:0007669"/>
    <property type="project" value="UniProtKB-SubCell"/>
</dbReference>
<keyword evidence="3" id="KW-0472">Membrane</keyword>
<accession>A0A8J5QU61</accession>
<keyword evidence="3" id="KW-1133">Transmembrane helix</keyword>
<dbReference type="EMBL" id="JAGSYN010000053">
    <property type="protein sequence ID" value="KAG7665047.1"/>
    <property type="molecule type" value="Genomic_DNA"/>
</dbReference>
<feature type="chain" id="PRO_5035338380" description="Endonuclease/exonuclease/phosphatase domain-containing protein" evidence="3">
    <location>
        <begin position="19"/>
        <end position="965"/>
    </location>
</feature>
<dbReference type="InterPro" id="IPR005135">
    <property type="entry name" value="Endo/exonuclease/phosphatase"/>
</dbReference>
<feature type="signal peptide" evidence="3">
    <location>
        <begin position="1"/>
        <end position="18"/>
    </location>
</feature>
<sequence length="965" mass="110978">MKVKSVISIAIFLDIASALKFQPFNKSLLSEDSFLEQFDYKDLANSPWISSRAKKFDEGRDEIVSYKGRWEIAPPEVYPGYEDDKGLVLRSKAAHHAIARTLPRPIDNKGKDLVLQYEVKLQKGLSCGGAYIKLLDVSSGSDYSRFSSETPYQIMFGPDICGSNNKIHFILRRKSTEGSNIEEKHLKHPPMARTGDLSTLYTLIIHDNQDFEIRINGETAKAGNLVSQPNLFDPTFSPPKEIIDPDDKQPADWDDRLHIADPNAKKPADYDAKHARRFIPDPAAVKPDSWDENAPRYIPDPNEVKPEGVPDDEWKPTLLINPKCHTSGCGPWNPPQIPNPDYIGPWFAPEIINPNFQGLWKPKRIPNPAYYETIHPGRVDKPIGGIGFELWSMDADVLFDNIYIGHSVPEAELIGNATFVTKLQLEYENKKSARPKVKNEPMKPPKSFDEIMADNDIATYKQFILFVRMFWRKQYLEVKDFYFEFMLDPVNLIMEKPGRFFVYATLFMFGATFAFGIGSTIMFLVSNIGGSDREEEGHEVVAEEKEDSNDSPRIEILDEVIGEESTSVKQSENDNVRKRSVVYENTPLIPIDPNTVTHLTLVKPKNYNWGRRFRFIVLFPSILLIIALLLIKSFSQPGSSISNIYGPSLNLRIYTNNIRFDNKRHPDEFERPWKTRKVQVINSIDFHTSFLGHANVVCLQEVLHNQLEDILAGLNQNHEGWTFYGVGRSDGNMSGEYAPVLFKTGEWRILENATYWLSETPWKPSRGWDAALERIVTMVTLQSRLNPLIKINVFNTHFDHRGKLARRMSSKLIIDKMENYNDYPSFLCGDFNTQPKDEPYKILKDAGFKDSRTLVDWKYSYGHETTFTGFNRENEANTIIDYVWSPYFTRPNFKADDNDAENGNGDGHNDQDAFKVNNFFNLEHHLYYDIMLEQFGIMHNYFKGFYFSDHRPVVATYEIKRTRIF</sequence>
<organism evidence="6 7">
    <name type="scientific">[Candida] subhashii</name>
    <dbReference type="NCBI Taxonomy" id="561895"/>
    <lineage>
        <taxon>Eukaryota</taxon>
        <taxon>Fungi</taxon>
        <taxon>Dikarya</taxon>
        <taxon>Ascomycota</taxon>
        <taxon>Saccharomycotina</taxon>
        <taxon>Pichiomycetes</taxon>
        <taxon>Debaryomycetaceae</taxon>
        <taxon>Spathaspora</taxon>
    </lineage>
</organism>
<dbReference type="PANTHER" id="PTHR11073:SF1">
    <property type="entry name" value="CALNEXIN 14D-RELATED"/>
    <property type="match status" value="1"/>
</dbReference>
<comment type="similarity">
    <text evidence="3">Belongs to the calreticulin family.</text>
</comment>
<feature type="region of interest" description="Disordered" evidence="4">
    <location>
        <begin position="281"/>
        <end position="311"/>
    </location>
</feature>
<feature type="disulfide bond" evidence="2">
    <location>
        <begin position="127"/>
        <end position="161"/>
    </location>
</feature>
<dbReference type="GO" id="GO:0003824">
    <property type="term" value="F:catalytic activity"/>
    <property type="evidence" value="ECO:0007669"/>
    <property type="project" value="InterPro"/>
</dbReference>
<dbReference type="Pfam" id="PF03372">
    <property type="entry name" value="Exo_endo_phos"/>
    <property type="match status" value="1"/>
</dbReference>
<dbReference type="PROSITE" id="PS00803">
    <property type="entry name" value="CALRETICULIN_1"/>
    <property type="match status" value="1"/>
</dbReference>
<feature type="compositionally biased region" description="Basic and acidic residues" evidence="4">
    <location>
        <begin position="302"/>
        <end position="311"/>
    </location>
</feature>
<evidence type="ECO:0000313" key="7">
    <source>
        <dbReference type="Proteomes" id="UP000694255"/>
    </source>
</evidence>
<dbReference type="InterPro" id="IPR018124">
    <property type="entry name" value="Calret/calnex_CS"/>
</dbReference>
<evidence type="ECO:0000256" key="1">
    <source>
        <dbReference type="ARBA" id="ARBA00004115"/>
    </source>
</evidence>
<dbReference type="Proteomes" id="UP000694255">
    <property type="component" value="Unassembled WGS sequence"/>
</dbReference>
<feature type="region of interest" description="Disordered" evidence="4">
    <location>
        <begin position="229"/>
        <end position="254"/>
    </location>
</feature>
<feature type="transmembrane region" description="Helical" evidence="3">
    <location>
        <begin position="500"/>
        <end position="525"/>
    </location>
</feature>
<dbReference type="FunFam" id="2.60.120.200:FF:000011">
    <property type="entry name" value="Probable calnexin"/>
    <property type="match status" value="1"/>
</dbReference>